<dbReference type="AlphaFoldDB" id="A0A699K3T0"/>
<protein>
    <submittedName>
        <fullName evidence="2">Reverse transcriptase domain-containing protein</fullName>
    </submittedName>
</protein>
<evidence type="ECO:0000313" key="2">
    <source>
        <dbReference type="EMBL" id="GFA69935.1"/>
    </source>
</evidence>
<accession>A0A699K3T0</accession>
<comment type="caution">
    <text evidence="2">The sequence shown here is derived from an EMBL/GenBank/DDBJ whole genome shotgun (WGS) entry which is preliminary data.</text>
</comment>
<organism evidence="2">
    <name type="scientific">Tanacetum cinerariifolium</name>
    <name type="common">Dalmatian daisy</name>
    <name type="synonym">Chrysanthemum cinerariifolium</name>
    <dbReference type="NCBI Taxonomy" id="118510"/>
    <lineage>
        <taxon>Eukaryota</taxon>
        <taxon>Viridiplantae</taxon>
        <taxon>Streptophyta</taxon>
        <taxon>Embryophyta</taxon>
        <taxon>Tracheophyta</taxon>
        <taxon>Spermatophyta</taxon>
        <taxon>Magnoliopsida</taxon>
        <taxon>eudicotyledons</taxon>
        <taxon>Gunneridae</taxon>
        <taxon>Pentapetalae</taxon>
        <taxon>asterids</taxon>
        <taxon>campanulids</taxon>
        <taxon>Asterales</taxon>
        <taxon>Asteraceae</taxon>
        <taxon>Asteroideae</taxon>
        <taxon>Anthemideae</taxon>
        <taxon>Anthemidinae</taxon>
        <taxon>Tanacetum</taxon>
    </lineage>
</organism>
<dbReference type="GO" id="GO:0003964">
    <property type="term" value="F:RNA-directed DNA polymerase activity"/>
    <property type="evidence" value="ECO:0007669"/>
    <property type="project" value="UniProtKB-KW"/>
</dbReference>
<dbReference type="PANTHER" id="PTHR37984:SF15">
    <property type="entry name" value="INTEGRASE CATALYTIC DOMAIN-CONTAINING PROTEIN"/>
    <property type="match status" value="1"/>
</dbReference>
<feature type="compositionally biased region" description="Polar residues" evidence="1">
    <location>
        <begin position="1"/>
        <end position="18"/>
    </location>
</feature>
<keyword evidence="2" id="KW-0808">Transferase</keyword>
<dbReference type="InterPro" id="IPR050951">
    <property type="entry name" value="Retrovirus_Pol_polyprotein"/>
</dbReference>
<keyword evidence="2" id="KW-0548">Nucleotidyltransferase</keyword>
<dbReference type="EMBL" id="BKCJ010471201">
    <property type="protein sequence ID" value="GFA69935.1"/>
    <property type="molecule type" value="Genomic_DNA"/>
</dbReference>
<feature type="region of interest" description="Disordered" evidence="1">
    <location>
        <begin position="1"/>
        <end position="23"/>
    </location>
</feature>
<dbReference type="SUPFAM" id="SSF56672">
    <property type="entry name" value="DNA/RNA polymerases"/>
    <property type="match status" value="1"/>
</dbReference>
<gene>
    <name evidence="2" type="ORF">Tci_641907</name>
</gene>
<name>A0A699K3T0_TANCI</name>
<dbReference type="Gene3D" id="3.10.10.10">
    <property type="entry name" value="HIV Type 1 Reverse Transcriptase, subunit A, domain 1"/>
    <property type="match status" value="1"/>
</dbReference>
<evidence type="ECO:0000256" key="1">
    <source>
        <dbReference type="SAM" id="MobiDB-lite"/>
    </source>
</evidence>
<sequence>MNTASSSLGLLPSNTVPNPQDDLKAITTRSGVTLARPSVSPPPPSKETLLLLSLPSLTLFGGGDFILEEIEACLTSKSIPPGINDTDLDLEGDIYLLEELLNKDPSSSPLLPKELDVKEIKTVKSSIDEPPELKLKELPSHLEQAFLEETDKLPIIISKELKDDEKSSLLKVLKSHKWAIAWKISDIKGIDPRFCTHKILMKDDFKSMVQHQRRVNLKIHEVIKKEVIKLLDDGLIYPIFDSPWVSPVYYVPKKGGMTLVENKDNELIPTRCEDTNLVLNWKKCHFMVKEGIVLNHKISKSGIEVDRAKVDVIAKLPHPTSIKGV</sequence>
<dbReference type="InterPro" id="IPR043502">
    <property type="entry name" value="DNA/RNA_pol_sf"/>
</dbReference>
<dbReference type="PANTHER" id="PTHR37984">
    <property type="entry name" value="PROTEIN CBG26694"/>
    <property type="match status" value="1"/>
</dbReference>
<keyword evidence="2" id="KW-0695">RNA-directed DNA polymerase</keyword>
<proteinExistence type="predicted"/>
<reference evidence="2" key="1">
    <citation type="journal article" date="2019" name="Sci. Rep.">
        <title>Draft genome of Tanacetum cinerariifolium, the natural source of mosquito coil.</title>
        <authorList>
            <person name="Yamashiro T."/>
            <person name="Shiraishi A."/>
            <person name="Satake H."/>
            <person name="Nakayama K."/>
        </authorList>
    </citation>
    <scope>NUCLEOTIDE SEQUENCE</scope>
</reference>